<accession>A0ACB8D4C4</accession>
<evidence type="ECO:0000313" key="2">
    <source>
        <dbReference type="Proteomes" id="UP000821865"/>
    </source>
</evidence>
<gene>
    <name evidence="1" type="ORF">HPB49_010622</name>
</gene>
<organism evidence="1 2">
    <name type="scientific">Dermacentor silvarum</name>
    <name type="common">Tick</name>
    <dbReference type="NCBI Taxonomy" id="543639"/>
    <lineage>
        <taxon>Eukaryota</taxon>
        <taxon>Metazoa</taxon>
        <taxon>Ecdysozoa</taxon>
        <taxon>Arthropoda</taxon>
        <taxon>Chelicerata</taxon>
        <taxon>Arachnida</taxon>
        <taxon>Acari</taxon>
        <taxon>Parasitiformes</taxon>
        <taxon>Ixodida</taxon>
        <taxon>Ixodoidea</taxon>
        <taxon>Ixodidae</taxon>
        <taxon>Rhipicephalinae</taxon>
        <taxon>Dermacentor</taxon>
    </lineage>
</organism>
<dbReference type="EMBL" id="CM023472">
    <property type="protein sequence ID" value="KAH7959370.1"/>
    <property type="molecule type" value="Genomic_DNA"/>
</dbReference>
<proteinExistence type="predicted"/>
<dbReference type="Proteomes" id="UP000821865">
    <property type="component" value="Chromosome 3"/>
</dbReference>
<name>A0ACB8D4C4_DERSI</name>
<evidence type="ECO:0000313" key="1">
    <source>
        <dbReference type="EMBL" id="KAH7959370.1"/>
    </source>
</evidence>
<sequence>MYRLADRFDVAESSVQTCVDKILAFLNVLSAEVIAWLNAKKGRCKAGFVSRSDGKVLRNTIGCIEGCHIEINTPSESAPSYSNRKTFPSIILRGLCDNRNSFIDLLVGFQGSAHDARLLKEGPFLTDAGSNCGGGYLMGDSDDPLLPWRMTPYRKCENTFPTWKK</sequence>
<keyword evidence="2" id="KW-1185">Reference proteome</keyword>
<reference evidence="1" key="1">
    <citation type="submission" date="2020-05" db="EMBL/GenBank/DDBJ databases">
        <title>Large-scale comparative analyses of tick genomes elucidate their genetic diversity and vector capacities.</title>
        <authorList>
            <person name="Jia N."/>
            <person name="Wang J."/>
            <person name="Shi W."/>
            <person name="Du L."/>
            <person name="Sun Y."/>
            <person name="Zhan W."/>
            <person name="Jiang J."/>
            <person name="Wang Q."/>
            <person name="Zhang B."/>
            <person name="Ji P."/>
            <person name="Sakyi L.B."/>
            <person name="Cui X."/>
            <person name="Yuan T."/>
            <person name="Jiang B."/>
            <person name="Yang W."/>
            <person name="Lam T.T.-Y."/>
            <person name="Chang Q."/>
            <person name="Ding S."/>
            <person name="Wang X."/>
            <person name="Zhu J."/>
            <person name="Ruan X."/>
            <person name="Zhao L."/>
            <person name="Wei J."/>
            <person name="Que T."/>
            <person name="Du C."/>
            <person name="Cheng J."/>
            <person name="Dai P."/>
            <person name="Han X."/>
            <person name="Huang E."/>
            <person name="Gao Y."/>
            <person name="Liu J."/>
            <person name="Shao H."/>
            <person name="Ye R."/>
            <person name="Li L."/>
            <person name="Wei W."/>
            <person name="Wang X."/>
            <person name="Wang C."/>
            <person name="Yang T."/>
            <person name="Huo Q."/>
            <person name="Li W."/>
            <person name="Guo W."/>
            <person name="Chen H."/>
            <person name="Zhou L."/>
            <person name="Ni X."/>
            <person name="Tian J."/>
            <person name="Zhou Y."/>
            <person name="Sheng Y."/>
            <person name="Liu T."/>
            <person name="Pan Y."/>
            <person name="Xia L."/>
            <person name="Li J."/>
            <person name="Zhao F."/>
            <person name="Cao W."/>
        </authorList>
    </citation>
    <scope>NUCLEOTIDE SEQUENCE</scope>
    <source>
        <strain evidence="1">Dsil-2018</strain>
    </source>
</reference>
<protein>
    <submittedName>
        <fullName evidence="1">Uncharacterized protein</fullName>
    </submittedName>
</protein>
<comment type="caution">
    <text evidence="1">The sequence shown here is derived from an EMBL/GenBank/DDBJ whole genome shotgun (WGS) entry which is preliminary data.</text>
</comment>